<dbReference type="EMBL" id="VNIP01000012">
    <property type="protein sequence ID" value="KAA1177410.1"/>
    <property type="molecule type" value="Genomic_DNA"/>
</dbReference>
<proteinExistence type="predicted"/>
<evidence type="ECO:0000313" key="1">
    <source>
        <dbReference type="EMBL" id="KAA1177410.1"/>
    </source>
</evidence>
<evidence type="ECO:0000313" key="2">
    <source>
        <dbReference type="Proteomes" id="UP000323608"/>
    </source>
</evidence>
<evidence type="ECO:0008006" key="3">
    <source>
        <dbReference type="Google" id="ProtNLM"/>
    </source>
</evidence>
<name>A0A5B0VRS4_RHITR</name>
<dbReference type="Proteomes" id="UP000323608">
    <property type="component" value="Unassembled WGS sequence"/>
</dbReference>
<dbReference type="InterPro" id="IPR036866">
    <property type="entry name" value="RibonucZ/Hydroxyglut_hydro"/>
</dbReference>
<sequence length="380" mass="41507">MDFVLFCKLELGTAIPDYGAGSKCVLLTGIRQHDFNESAFDKGVEAYVIEADIDLSMLGLCDDEECFCRKKLQWNWIKLTLTGDNNGQTWVYRAFQAGPPERFNILNIEVVSGPQLPEFPESSDVEFEGGAAAPYSLSGFEVGQGMASLVYNSSFGYLVDAGAGTPIKRPAYLLPSFVSDLLSLLNTRTSKFFLSHADSDHWRMLVWDGRIETRVSEFFVPNGMKPLVFFDVTVKSRTRRWSAPHVSVPLYSGQQLQIMRTAPASPTSNNDGLILLFEDGTELGLLPGDCVYDEIVKDANSHVSSLAGMSYTAIVVPHHGDAASAHSVPLSSAASKAFFSAGNHTKFLHPTPASTSAHSAAGYTNLVNKTPTYIREVPLM</sequence>
<protein>
    <recommendedName>
        <fullName evidence="3">Metallo-beta-lactamase domain-containing protein</fullName>
    </recommendedName>
</protein>
<dbReference type="SUPFAM" id="SSF56281">
    <property type="entry name" value="Metallo-hydrolase/oxidoreductase"/>
    <property type="match status" value="1"/>
</dbReference>
<comment type="caution">
    <text evidence="1">The sequence shown here is derived from an EMBL/GenBank/DDBJ whole genome shotgun (WGS) entry which is preliminary data.</text>
</comment>
<dbReference type="OrthoDB" id="418728at2"/>
<reference evidence="1 2" key="1">
    <citation type="submission" date="2019-07" db="EMBL/GenBank/DDBJ databases">
        <title>The Draft Genome Sequence of Rhizobium tropici SARCC-755 Associated with Superior Nodulation on Pigeonpea (Cajanus cajan (L.) Millsp.).</title>
        <authorList>
            <person name="Bopape F.L."/>
            <person name="Hassen A.I."/>
            <person name="Swanevelder Z.H."/>
            <person name="Gwata E.T."/>
        </authorList>
    </citation>
    <scope>NUCLEOTIDE SEQUENCE [LARGE SCALE GENOMIC DNA]</scope>
    <source>
        <strain evidence="1 2">SARCC-755</strain>
    </source>
</reference>
<accession>A0A5B0VRS4</accession>
<dbReference type="RefSeq" id="WP_149637261.1">
    <property type="nucleotide sequence ID" value="NZ_VNIP01000012.1"/>
</dbReference>
<dbReference type="AlphaFoldDB" id="A0A5B0VRS4"/>
<gene>
    <name evidence="1" type="ORF">FP026_24890</name>
</gene>
<dbReference type="Gene3D" id="3.60.15.10">
    <property type="entry name" value="Ribonuclease Z/Hydroxyacylglutathione hydrolase-like"/>
    <property type="match status" value="1"/>
</dbReference>
<organism evidence="1 2">
    <name type="scientific">Rhizobium tropici</name>
    <dbReference type="NCBI Taxonomy" id="398"/>
    <lineage>
        <taxon>Bacteria</taxon>
        <taxon>Pseudomonadati</taxon>
        <taxon>Pseudomonadota</taxon>
        <taxon>Alphaproteobacteria</taxon>
        <taxon>Hyphomicrobiales</taxon>
        <taxon>Rhizobiaceae</taxon>
        <taxon>Rhizobium/Agrobacterium group</taxon>
        <taxon>Rhizobium</taxon>
    </lineage>
</organism>